<evidence type="ECO:0000259" key="6">
    <source>
        <dbReference type="PROSITE" id="PS50011"/>
    </source>
</evidence>
<feature type="binding site" evidence="5">
    <location>
        <position position="43"/>
    </location>
    <ligand>
        <name>ATP</name>
        <dbReference type="ChEBI" id="CHEBI:30616"/>
    </ligand>
</feature>
<reference evidence="7" key="2">
    <citation type="submission" date="2020-09" db="EMBL/GenBank/DDBJ databases">
        <authorList>
            <person name="Sun Q."/>
            <person name="Ohkuma M."/>
        </authorList>
    </citation>
    <scope>NUCLEOTIDE SEQUENCE</scope>
    <source>
        <strain evidence="7">JCM 3086</strain>
    </source>
</reference>
<keyword evidence="8" id="KW-1185">Reference proteome</keyword>
<dbReference type="InterPro" id="IPR000719">
    <property type="entry name" value="Prot_kinase_dom"/>
</dbReference>
<name>A0A917PAY3_9ACTN</name>
<protein>
    <recommendedName>
        <fullName evidence="6">Protein kinase domain-containing protein</fullName>
    </recommendedName>
</protein>
<accession>A0A917PAY3</accession>
<gene>
    <name evidence="7" type="ORF">GCM10010121_094580</name>
</gene>
<dbReference type="GO" id="GO:0004674">
    <property type="term" value="F:protein serine/threonine kinase activity"/>
    <property type="evidence" value="ECO:0007669"/>
    <property type="project" value="TreeGrafter"/>
</dbReference>
<dbReference type="PANTHER" id="PTHR43289">
    <property type="entry name" value="MITOGEN-ACTIVATED PROTEIN KINASE KINASE KINASE 20-RELATED"/>
    <property type="match status" value="1"/>
</dbReference>
<reference evidence="7" key="1">
    <citation type="journal article" date="2014" name="Int. J. Syst. Evol. Microbiol.">
        <title>Complete genome sequence of Corynebacterium casei LMG S-19264T (=DSM 44701T), isolated from a smear-ripened cheese.</title>
        <authorList>
            <consortium name="US DOE Joint Genome Institute (JGI-PGF)"/>
            <person name="Walter F."/>
            <person name="Albersmeier A."/>
            <person name="Kalinowski J."/>
            <person name="Ruckert C."/>
        </authorList>
    </citation>
    <scope>NUCLEOTIDE SEQUENCE</scope>
    <source>
        <strain evidence="7">JCM 3086</strain>
    </source>
</reference>
<evidence type="ECO:0000256" key="1">
    <source>
        <dbReference type="ARBA" id="ARBA00022679"/>
    </source>
</evidence>
<dbReference type="EMBL" id="BMQA01000108">
    <property type="protein sequence ID" value="GGJ68945.1"/>
    <property type="molecule type" value="Genomic_DNA"/>
</dbReference>
<keyword evidence="3" id="KW-0418">Kinase</keyword>
<organism evidence="7 8">
    <name type="scientific">Streptomyces brasiliensis</name>
    <dbReference type="NCBI Taxonomy" id="1954"/>
    <lineage>
        <taxon>Bacteria</taxon>
        <taxon>Bacillati</taxon>
        <taxon>Actinomycetota</taxon>
        <taxon>Actinomycetes</taxon>
        <taxon>Kitasatosporales</taxon>
        <taxon>Streptomycetaceae</taxon>
        <taxon>Streptomyces</taxon>
    </lineage>
</organism>
<evidence type="ECO:0000313" key="7">
    <source>
        <dbReference type="EMBL" id="GGJ68945.1"/>
    </source>
</evidence>
<keyword evidence="4 5" id="KW-0067">ATP-binding</keyword>
<keyword evidence="1" id="KW-0808">Transferase</keyword>
<evidence type="ECO:0000256" key="4">
    <source>
        <dbReference type="ARBA" id="ARBA00022840"/>
    </source>
</evidence>
<dbReference type="Gene3D" id="3.30.200.20">
    <property type="entry name" value="Phosphorylase Kinase, domain 1"/>
    <property type="match status" value="1"/>
</dbReference>
<comment type="caution">
    <text evidence="7">The sequence shown here is derived from an EMBL/GenBank/DDBJ whole genome shotgun (WGS) entry which is preliminary data.</text>
</comment>
<dbReference type="SUPFAM" id="SSF56112">
    <property type="entry name" value="Protein kinase-like (PK-like)"/>
    <property type="match status" value="1"/>
</dbReference>
<evidence type="ECO:0000256" key="5">
    <source>
        <dbReference type="PROSITE-ProRule" id="PRU10141"/>
    </source>
</evidence>
<dbReference type="RefSeq" id="WP_308429098.1">
    <property type="nucleotide sequence ID" value="NZ_BMQA01000108.1"/>
</dbReference>
<sequence>MNRFEPHAATQVGPYVVERALGRGGMGVVYLARSRGGRLVAVKVAHAELARDAAFRERFRAEVQAARRVGGFHTAPVVDADPDADTPWLATAYIPGPTLAAQLAEQGSMNEARLRGLGAPSPRRCRPFTPAGWCTAT</sequence>
<dbReference type="AlphaFoldDB" id="A0A917PAY3"/>
<dbReference type="Proteomes" id="UP000657574">
    <property type="component" value="Unassembled WGS sequence"/>
</dbReference>
<evidence type="ECO:0000256" key="3">
    <source>
        <dbReference type="ARBA" id="ARBA00022777"/>
    </source>
</evidence>
<evidence type="ECO:0000313" key="8">
    <source>
        <dbReference type="Proteomes" id="UP000657574"/>
    </source>
</evidence>
<dbReference type="PROSITE" id="PS50011">
    <property type="entry name" value="PROTEIN_KINASE_DOM"/>
    <property type="match status" value="1"/>
</dbReference>
<evidence type="ECO:0000256" key="2">
    <source>
        <dbReference type="ARBA" id="ARBA00022741"/>
    </source>
</evidence>
<dbReference type="InterPro" id="IPR017441">
    <property type="entry name" value="Protein_kinase_ATP_BS"/>
</dbReference>
<proteinExistence type="predicted"/>
<dbReference type="InterPro" id="IPR011009">
    <property type="entry name" value="Kinase-like_dom_sf"/>
</dbReference>
<feature type="domain" description="Protein kinase" evidence="6">
    <location>
        <begin position="15"/>
        <end position="137"/>
    </location>
</feature>
<dbReference type="GO" id="GO:0005524">
    <property type="term" value="F:ATP binding"/>
    <property type="evidence" value="ECO:0007669"/>
    <property type="project" value="UniProtKB-UniRule"/>
</dbReference>
<dbReference type="PANTHER" id="PTHR43289:SF34">
    <property type="entry name" value="SERINE_THREONINE-PROTEIN KINASE YBDM-RELATED"/>
    <property type="match status" value="1"/>
</dbReference>
<dbReference type="PROSITE" id="PS00107">
    <property type="entry name" value="PROTEIN_KINASE_ATP"/>
    <property type="match status" value="1"/>
</dbReference>
<keyword evidence="2 5" id="KW-0547">Nucleotide-binding</keyword>